<organism evidence="1 2">
    <name type="scientific">Rhodotorula paludigena</name>
    <dbReference type="NCBI Taxonomy" id="86838"/>
    <lineage>
        <taxon>Eukaryota</taxon>
        <taxon>Fungi</taxon>
        <taxon>Dikarya</taxon>
        <taxon>Basidiomycota</taxon>
        <taxon>Pucciniomycotina</taxon>
        <taxon>Microbotryomycetes</taxon>
        <taxon>Sporidiobolales</taxon>
        <taxon>Sporidiobolaceae</taxon>
        <taxon>Rhodotorula</taxon>
    </lineage>
</organism>
<evidence type="ECO:0000313" key="1">
    <source>
        <dbReference type="EMBL" id="GJN89474.1"/>
    </source>
</evidence>
<dbReference type="EMBL" id="BQKY01000005">
    <property type="protein sequence ID" value="GJN89474.1"/>
    <property type="molecule type" value="Genomic_DNA"/>
</dbReference>
<proteinExistence type="predicted"/>
<dbReference type="Proteomes" id="UP001342314">
    <property type="component" value="Unassembled WGS sequence"/>
</dbReference>
<protein>
    <submittedName>
        <fullName evidence="1">Uncharacterized protein</fullName>
    </submittedName>
</protein>
<dbReference type="AlphaFoldDB" id="A0AAV5GHV5"/>
<reference evidence="1 2" key="1">
    <citation type="submission" date="2021-12" db="EMBL/GenBank/DDBJ databases">
        <title>High titer production of polyol ester of fatty acids by Rhodotorula paludigena BS15 towards product separation-free biomass refinery.</title>
        <authorList>
            <person name="Mano J."/>
            <person name="Ono H."/>
            <person name="Tanaka T."/>
            <person name="Naito K."/>
            <person name="Sushida H."/>
            <person name="Ike M."/>
            <person name="Tokuyasu K."/>
            <person name="Kitaoka M."/>
        </authorList>
    </citation>
    <scope>NUCLEOTIDE SEQUENCE [LARGE SCALE GENOMIC DNA]</scope>
    <source>
        <strain evidence="1 2">BS15</strain>
    </source>
</reference>
<comment type="caution">
    <text evidence="1">The sequence shown here is derived from an EMBL/GenBank/DDBJ whole genome shotgun (WGS) entry which is preliminary data.</text>
</comment>
<gene>
    <name evidence="1" type="ORF">Rhopal_002460-T1</name>
</gene>
<sequence>MFRRRAYVLHVAKESHERSLPILPSLSPRRDALLRLVDSLAQLRDISTDSSVHVPLAVFRS</sequence>
<keyword evidence="2" id="KW-1185">Reference proteome</keyword>
<evidence type="ECO:0000313" key="2">
    <source>
        <dbReference type="Proteomes" id="UP001342314"/>
    </source>
</evidence>
<name>A0AAV5GHV5_9BASI</name>
<accession>A0AAV5GHV5</accession>